<dbReference type="HAMAP" id="MF_02126">
    <property type="entry name" value="RF_methyltr_PrmC"/>
    <property type="match status" value="1"/>
</dbReference>
<comment type="function">
    <text evidence="5">Methylates the class 1 translation termination release factors RF1/PrfA and RF2/PrfB on the glutamine residue of the universally conserved GGQ motif.</text>
</comment>
<dbReference type="GO" id="GO:0003676">
    <property type="term" value="F:nucleic acid binding"/>
    <property type="evidence" value="ECO:0007669"/>
    <property type="project" value="InterPro"/>
</dbReference>
<dbReference type="InterPro" id="IPR050320">
    <property type="entry name" value="N5-glutamine_MTase"/>
</dbReference>
<evidence type="ECO:0000259" key="7">
    <source>
        <dbReference type="Pfam" id="PF17827"/>
    </source>
</evidence>
<dbReference type="SUPFAM" id="SSF53335">
    <property type="entry name" value="S-adenosyl-L-methionine-dependent methyltransferases"/>
    <property type="match status" value="1"/>
</dbReference>
<dbReference type="OrthoDB" id="9800643at2"/>
<dbReference type="Pfam" id="PF05175">
    <property type="entry name" value="MTS"/>
    <property type="match status" value="1"/>
</dbReference>
<dbReference type="NCBIfam" id="TIGR00536">
    <property type="entry name" value="hemK_fam"/>
    <property type="match status" value="1"/>
</dbReference>
<sequence>MEEWTIKAALDWTVGYLERKGDENPRLAAEWLLSAACAMPRIQLYVNFDRALTVSERDVLRGYVQRRAAGEPLQYITGEAPFRHITVKVAPGVLIPRPETEVLVSEALALLPSAQKRIALDSTIDAWEGDLLKAAQEAQAASVPEPSAEAHAAADGRLEQRFDAPIGARAEEGEPGEPEAAASSEAAFPAEDKAGRPLLAVDLCAGSGCIAVSLAVERPDVRVLATDISPQAVQLACENARRCEVEQRVKVVQCHLAQGVPAAAIGRLDLVVSNPPYVPSAQCAQLPSEVRDFEPSLALDGGADGLQLFREIAPWALRALKPGGGFACELFEGHMDQAASIAREAGFGEVRIVEDLTGRPRVLAARKPQ</sequence>
<accession>A0A4T9T9G6</accession>
<feature type="binding site" evidence="5">
    <location>
        <position position="227"/>
    </location>
    <ligand>
        <name>S-adenosyl-L-methionine</name>
        <dbReference type="ChEBI" id="CHEBI:59789"/>
    </ligand>
</feature>
<evidence type="ECO:0000256" key="2">
    <source>
        <dbReference type="ARBA" id="ARBA00022679"/>
    </source>
</evidence>
<dbReference type="InterPro" id="IPR004556">
    <property type="entry name" value="HemK-like"/>
</dbReference>
<dbReference type="Gene3D" id="3.40.50.150">
    <property type="entry name" value="Vaccinia Virus protein VP39"/>
    <property type="match status" value="1"/>
</dbReference>
<dbReference type="CDD" id="cd02440">
    <property type="entry name" value="AdoMet_MTases"/>
    <property type="match status" value="1"/>
</dbReference>
<gene>
    <name evidence="5" type="primary">prmC</name>
    <name evidence="8" type="ORF">E5982_01015</name>
</gene>
<dbReference type="RefSeq" id="WP_136845197.1">
    <property type="nucleotide sequence ID" value="NZ_CAOKAH010000003.1"/>
</dbReference>
<dbReference type="InterPro" id="IPR019874">
    <property type="entry name" value="RF_methyltr_PrmC"/>
</dbReference>
<keyword evidence="3 5" id="KW-0949">S-adenosyl-L-methionine</keyword>
<dbReference type="InterPro" id="IPR040758">
    <property type="entry name" value="PrmC_N"/>
</dbReference>
<feature type="binding site" evidence="5">
    <location>
        <begin position="274"/>
        <end position="277"/>
    </location>
    <ligand>
        <name>substrate</name>
    </ligand>
</feature>
<dbReference type="PANTHER" id="PTHR18895:SF74">
    <property type="entry name" value="MTRF1L RELEASE FACTOR GLUTAMINE METHYLTRANSFERASE"/>
    <property type="match status" value="1"/>
</dbReference>
<proteinExistence type="inferred from homology"/>
<keyword evidence="1 5" id="KW-0489">Methyltransferase</keyword>
<dbReference type="InterPro" id="IPR007848">
    <property type="entry name" value="Small_mtfrase_dom"/>
</dbReference>
<name>A0A4T9T9G6_9ACTN</name>
<dbReference type="GO" id="GO:0102559">
    <property type="term" value="F:peptide chain release factor N(5)-glutamine methyltransferase activity"/>
    <property type="evidence" value="ECO:0007669"/>
    <property type="project" value="UniProtKB-EC"/>
</dbReference>
<organism evidence="8 9">
    <name type="scientific">Parvibacter caecicola</name>
    <dbReference type="NCBI Taxonomy" id="747645"/>
    <lineage>
        <taxon>Bacteria</taxon>
        <taxon>Bacillati</taxon>
        <taxon>Actinomycetota</taxon>
        <taxon>Coriobacteriia</taxon>
        <taxon>Coriobacteriales</taxon>
        <taxon>Coriobacteriaceae</taxon>
        <taxon>Parvibacter</taxon>
    </lineage>
</organism>
<dbReference type="Gene3D" id="1.10.8.10">
    <property type="entry name" value="DNA helicase RuvA subunit, C-terminal domain"/>
    <property type="match status" value="1"/>
</dbReference>
<dbReference type="PROSITE" id="PS00092">
    <property type="entry name" value="N6_MTASE"/>
    <property type="match status" value="1"/>
</dbReference>
<evidence type="ECO:0000256" key="5">
    <source>
        <dbReference type="HAMAP-Rule" id="MF_02126"/>
    </source>
</evidence>
<keyword evidence="2 5" id="KW-0808">Transferase</keyword>
<feature type="domain" description="Release factor glutamine methyltransferase N-terminal" evidence="7">
    <location>
        <begin position="9"/>
        <end position="78"/>
    </location>
</feature>
<evidence type="ECO:0000256" key="1">
    <source>
        <dbReference type="ARBA" id="ARBA00022603"/>
    </source>
</evidence>
<dbReference type="PANTHER" id="PTHR18895">
    <property type="entry name" value="HEMK METHYLTRANSFERASE"/>
    <property type="match status" value="1"/>
</dbReference>
<dbReference type="Proteomes" id="UP000309454">
    <property type="component" value="Unassembled WGS sequence"/>
</dbReference>
<evidence type="ECO:0000313" key="9">
    <source>
        <dbReference type="Proteomes" id="UP000309454"/>
    </source>
</evidence>
<comment type="caution">
    <text evidence="8">The sequence shown here is derived from an EMBL/GenBank/DDBJ whole genome shotgun (WGS) entry which is preliminary data.</text>
</comment>
<dbReference type="EC" id="2.1.1.297" evidence="5"/>
<dbReference type="EMBL" id="SSTM01000001">
    <property type="protein sequence ID" value="TJW12219.1"/>
    <property type="molecule type" value="Genomic_DNA"/>
</dbReference>
<evidence type="ECO:0000313" key="8">
    <source>
        <dbReference type="EMBL" id="TJW12219.1"/>
    </source>
</evidence>
<evidence type="ECO:0000259" key="6">
    <source>
        <dbReference type="Pfam" id="PF05175"/>
    </source>
</evidence>
<dbReference type="Pfam" id="PF17827">
    <property type="entry name" value="PrmC_N"/>
    <property type="match status" value="1"/>
</dbReference>
<comment type="caution">
    <text evidence="5">Lacks conserved residue(s) required for the propagation of feature annotation.</text>
</comment>
<comment type="similarity">
    <text evidence="5">Belongs to the protein N5-glutamine methyltransferase family. PrmC subfamily.</text>
</comment>
<protein>
    <recommendedName>
        <fullName evidence="5">Release factor glutamine methyltransferase</fullName>
        <shortName evidence="5">RF MTase</shortName>
        <ecNumber evidence="5">2.1.1.297</ecNumber>
    </recommendedName>
    <alternativeName>
        <fullName evidence="5">N5-glutamine methyltransferase PrmC</fullName>
    </alternativeName>
    <alternativeName>
        <fullName evidence="5">Protein-(glutamine-N5) MTase PrmC</fullName>
    </alternativeName>
    <alternativeName>
        <fullName evidence="5">Protein-glutamine N-methyltransferase PrmC</fullName>
    </alternativeName>
</protein>
<evidence type="ECO:0000256" key="4">
    <source>
        <dbReference type="ARBA" id="ARBA00048391"/>
    </source>
</evidence>
<dbReference type="InterPro" id="IPR029063">
    <property type="entry name" value="SAM-dependent_MTases_sf"/>
</dbReference>
<dbReference type="InterPro" id="IPR002052">
    <property type="entry name" value="DNA_methylase_N6_adenine_CS"/>
</dbReference>
<evidence type="ECO:0000256" key="3">
    <source>
        <dbReference type="ARBA" id="ARBA00022691"/>
    </source>
</evidence>
<dbReference type="AlphaFoldDB" id="A0A4T9T9G6"/>
<keyword evidence="9" id="KW-1185">Reference proteome</keyword>
<comment type="catalytic activity">
    <reaction evidence="4 5">
        <text>L-glutaminyl-[peptide chain release factor] + S-adenosyl-L-methionine = N(5)-methyl-L-glutaminyl-[peptide chain release factor] + S-adenosyl-L-homocysteine + H(+)</text>
        <dbReference type="Rhea" id="RHEA:42896"/>
        <dbReference type="Rhea" id="RHEA-COMP:10271"/>
        <dbReference type="Rhea" id="RHEA-COMP:10272"/>
        <dbReference type="ChEBI" id="CHEBI:15378"/>
        <dbReference type="ChEBI" id="CHEBI:30011"/>
        <dbReference type="ChEBI" id="CHEBI:57856"/>
        <dbReference type="ChEBI" id="CHEBI:59789"/>
        <dbReference type="ChEBI" id="CHEBI:61891"/>
        <dbReference type="EC" id="2.1.1.297"/>
    </reaction>
</comment>
<feature type="domain" description="Methyltransferase small" evidence="6">
    <location>
        <begin position="200"/>
        <end position="279"/>
    </location>
</feature>
<dbReference type="GO" id="GO:0032259">
    <property type="term" value="P:methylation"/>
    <property type="evidence" value="ECO:0007669"/>
    <property type="project" value="UniProtKB-KW"/>
</dbReference>
<feature type="binding site" evidence="5">
    <location>
        <position position="274"/>
    </location>
    <ligand>
        <name>S-adenosyl-L-methionine</name>
        <dbReference type="ChEBI" id="CHEBI:59789"/>
    </ligand>
</feature>
<reference evidence="8 9" key="1">
    <citation type="submission" date="2019-04" db="EMBL/GenBank/DDBJ databases">
        <title>Microbes associate with the intestines of laboratory mice.</title>
        <authorList>
            <person name="Navarre W."/>
            <person name="Wong E."/>
            <person name="Huang K.C."/>
            <person name="Tropini C."/>
            <person name="Ng K."/>
            <person name="Yu B."/>
        </authorList>
    </citation>
    <scope>NUCLEOTIDE SEQUENCE [LARGE SCALE GENOMIC DNA]</scope>
    <source>
        <strain evidence="8 9">NM48_B13</strain>
    </source>
</reference>